<name>A0AAD5SKJ8_9FUNG</name>
<evidence type="ECO:0000256" key="3">
    <source>
        <dbReference type="SAM" id="MobiDB-lite"/>
    </source>
</evidence>
<protein>
    <submittedName>
        <fullName evidence="5">Component of the polarisome</fullName>
    </submittedName>
</protein>
<keyword evidence="2" id="KW-0175">Coiled coil</keyword>
<dbReference type="EMBL" id="JADGJD010000070">
    <property type="protein sequence ID" value="KAJ3055625.1"/>
    <property type="molecule type" value="Genomic_DNA"/>
</dbReference>
<dbReference type="Proteomes" id="UP001212841">
    <property type="component" value="Unassembled WGS sequence"/>
</dbReference>
<accession>A0AAD5SKJ8</accession>
<dbReference type="InterPro" id="IPR056439">
    <property type="entry name" value="VBS_C3G9"/>
</dbReference>
<evidence type="ECO:0000313" key="5">
    <source>
        <dbReference type="EMBL" id="KAJ3055625.1"/>
    </source>
</evidence>
<feature type="domain" description="GIT Spa2 homology (SHD)" evidence="4">
    <location>
        <begin position="36"/>
        <end position="66"/>
    </location>
</feature>
<keyword evidence="6" id="KW-1185">Reference proteome</keyword>
<dbReference type="PANTHER" id="PTHR21601:SF0">
    <property type="entry name" value="PROTEIN SPA2-RELATED"/>
    <property type="match status" value="1"/>
</dbReference>
<feature type="compositionally biased region" description="Basic and acidic residues" evidence="3">
    <location>
        <begin position="134"/>
        <end position="147"/>
    </location>
</feature>
<dbReference type="InterPro" id="IPR039892">
    <property type="entry name" value="Spa2/Sph1"/>
</dbReference>
<evidence type="ECO:0000256" key="2">
    <source>
        <dbReference type="SAM" id="Coils"/>
    </source>
</evidence>
<sequence>MSGNRTDSFHVHYALLRDFLAQYLQQQIGTMGRTSAKEKLARLSQQQLTELSQDVHDETRRRLQDPPEVPFLTVRTDFTPKRNQARQKLATLQIGRFMELASEVFFELERRYPQLVEEFDAKYGPLITREQVEQQERITRERSDSIRQRAMARSQSRDRRSPPEENIIPFERLQSHYAAPLRESRPLPSPPNDQQRGRAQDRLGSLGSLDKPMTLPRKPVTKAEGSGQHQRSGSVPRLDAFDSPPSVPMLEVERMKGDYEYRIAKLEKETNFYIDKITKLESEVEAQREEIEEWKTKYEKAKASSDSVQNDYDRQREVADAIRSEASNLLDEVKTLSQRNETLEAELKKYKALSLSSSARGGSFREKADSATTDLSGAEDEHLISYRAAIDNLTSAARGDVPTAVLVAMKSIVIVCKGVTEDVEYLKKTSKLLTTDDRERLRDSTESLSVALQDLMSVAKNHAANFNELDVGIVDGAVGTLTGRITDLVELLKAYNRGGLGLSPPPSPRGRRKTNGTMEVVDLKIFIEEQTDVIVSAIQQLLQSMRQQTESGTHYKKTIDSISNTVDEIVLRSRQTLGPGGAAGVVEDTRKQGAVILEVLEGARSKLDELAAGIVETPGSKVLKQRIANSSYEVAKHVKELLSLLE</sequence>
<dbReference type="Pfam" id="PF23742">
    <property type="entry name" value="VBS_C3G9"/>
    <property type="match status" value="1"/>
</dbReference>
<feature type="region of interest" description="Disordered" evidence="3">
    <location>
        <begin position="134"/>
        <end position="246"/>
    </location>
</feature>
<dbReference type="InterPro" id="IPR022018">
    <property type="entry name" value="GIT1_C"/>
</dbReference>
<proteinExistence type="predicted"/>
<dbReference type="InterPro" id="IPR013724">
    <property type="entry name" value="GIT_SHD"/>
</dbReference>
<feature type="coiled-coil region" evidence="2">
    <location>
        <begin position="249"/>
        <end position="353"/>
    </location>
</feature>
<reference evidence="5" key="1">
    <citation type="submission" date="2020-05" db="EMBL/GenBank/DDBJ databases">
        <title>Phylogenomic resolution of chytrid fungi.</title>
        <authorList>
            <person name="Stajich J.E."/>
            <person name="Amses K."/>
            <person name="Simmons R."/>
            <person name="Seto K."/>
            <person name="Myers J."/>
            <person name="Bonds A."/>
            <person name="Quandt C.A."/>
            <person name="Barry K."/>
            <person name="Liu P."/>
            <person name="Grigoriev I."/>
            <person name="Longcore J.E."/>
            <person name="James T.Y."/>
        </authorList>
    </citation>
    <scope>NUCLEOTIDE SEQUENCE</scope>
    <source>
        <strain evidence="5">JEL0318</strain>
    </source>
</reference>
<keyword evidence="1" id="KW-0677">Repeat</keyword>
<dbReference type="Pfam" id="PF12205">
    <property type="entry name" value="GIT1_C"/>
    <property type="match status" value="1"/>
</dbReference>
<evidence type="ECO:0000259" key="4">
    <source>
        <dbReference type="SMART" id="SM00555"/>
    </source>
</evidence>
<organism evidence="5 6">
    <name type="scientific">Rhizophlyctis rosea</name>
    <dbReference type="NCBI Taxonomy" id="64517"/>
    <lineage>
        <taxon>Eukaryota</taxon>
        <taxon>Fungi</taxon>
        <taxon>Fungi incertae sedis</taxon>
        <taxon>Chytridiomycota</taxon>
        <taxon>Chytridiomycota incertae sedis</taxon>
        <taxon>Chytridiomycetes</taxon>
        <taxon>Rhizophlyctidales</taxon>
        <taxon>Rhizophlyctidaceae</taxon>
        <taxon>Rhizophlyctis</taxon>
    </lineage>
</organism>
<feature type="domain" description="GIT Spa2 homology (SHD)" evidence="4">
    <location>
        <begin position="85"/>
        <end position="115"/>
    </location>
</feature>
<dbReference type="Pfam" id="PF08518">
    <property type="entry name" value="GIT_SHD"/>
    <property type="match status" value="2"/>
</dbReference>
<gene>
    <name evidence="5" type="primary">SPA2_2</name>
    <name evidence="5" type="ORF">HK097_009952</name>
</gene>
<dbReference type="GO" id="GO:0005078">
    <property type="term" value="F:MAP-kinase scaffold activity"/>
    <property type="evidence" value="ECO:0007669"/>
    <property type="project" value="TreeGrafter"/>
</dbReference>
<dbReference type="AlphaFoldDB" id="A0AAD5SKJ8"/>
<evidence type="ECO:0000256" key="1">
    <source>
        <dbReference type="ARBA" id="ARBA00022737"/>
    </source>
</evidence>
<dbReference type="Gene3D" id="1.20.120.330">
    <property type="entry name" value="Nucleotidyltransferases domain 2"/>
    <property type="match status" value="1"/>
</dbReference>
<dbReference type="Gene3D" id="1.10.287.1490">
    <property type="match status" value="1"/>
</dbReference>
<dbReference type="PANTHER" id="PTHR21601">
    <property type="entry name" value="SPA2 PROTEIN"/>
    <property type="match status" value="1"/>
</dbReference>
<evidence type="ECO:0000313" key="6">
    <source>
        <dbReference type="Proteomes" id="UP001212841"/>
    </source>
</evidence>
<comment type="caution">
    <text evidence="5">The sequence shown here is derived from an EMBL/GenBank/DDBJ whole genome shotgun (WGS) entry which is preliminary data.</text>
</comment>
<dbReference type="SMART" id="SM00555">
    <property type="entry name" value="GIT"/>
    <property type="match status" value="2"/>
</dbReference>